<dbReference type="GO" id="GO:0005829">
    <property type="term" value="C:cytosol"/>
    <property type="evidence" value="ECO:0007669"/>
    <property type="project" value="GOC"/>
</dbReference>
<keyword evidence="3" id="KW-0342">GTP-binding</keyword>
<dbReference type="PROSITE" id="PS51419">
    <property type="entry name" value="RAB"/>
    <property type="match status" value="1"/>
</dbReference>
<dbReference type="Pfam" id="PF00071">
    <property type="entry name" value="Ras"/>
    <property type="match status" value="1"/>
</dbReference>
<evidence type="ECO:0000313" key="5">
    <source>
        <dbReference type="Proteomes" id="UP000494165"/>
    </source>
</evidence>
<dbReference type="NCBIfam" id="TIGR00231">
    <property type="entry name" value="small_GTP"/>
    <property type="match status" value="1"/>
</dbReference>
<dbReference type="AlphaFoldDB" id="A0A8S1CN76"/>
<evidence type="ECO:0000256" key="3">
    <source>
        <dbReference type="ARBA" id="ARBA00023134"/>
    </source>
</evidence>
<evidence type="ECO:0000313" key="4">
    <source>
        <dbReference type="EMBL" id="CAB3369392.1"/>
    </source>
</evidence>
<dbReference type="SMART" id="SM00176">
    <property type="entry name" value="RAN"/>
    <property type="match status" value="1"/>
</dbReference>
<keyword evidence="5" id="KW-1185">Reference proteome</keyword>
<dbReference type="InterPro" id="IPR027417">
    <property type="entry name" value="P-loop_NTPase"/>
</dbReference>
<dbReference type="OrthoDB" id="1436450at2759"/>
<comment type="similarity">
    <text evidence="1">Belongs to the small GTPase superfamily. Rab family.</text>
</comment>
<dbReference type="PANTHER" id="PTHR47981">
    <property type="entry name" value="RAB FAMILY"/>
    <property type="match status" value="1"/>
</dbReference>
<dbReference type="PANTHER" id="PTHR47981:SF1">
    <property type="entry name" value="RE17845P"/>
    <property type="match status" value="1"/>
</dbReference>
<comment type="caution">
    <text evidence="4">The sequence shown here is derived from an EMBL/GenBank/DDBJ whole genome shotgun (WGS) entry which is preliminary data.</text>
</comment>
<keyword evidence="2" id="KW-0547">Nucleotide-binding</keyword>
<evidence type="ECO:0000256" key="1">
    <source>
        <dbReference type="ARBA" id="ARBA00006270"/>
    </source>
</evidence>
<dbReference type="SMART" id="SM00174">
    <property type="entry name" value="RHO"/>
    <property type="match status" value="1"/>
</dbReference>
<accession>A0A8S1CN76</accession>
<evidence type="ECO:0000256" key="2">
    <source>
        <dbReference type="ARBA" id="ARBA00022741"/>
    </source>
</evidence>
<dbReference type="SUPFAM" id="SSF52540">
    <property type="entry name" value="P-loop containing nucleoside triphosphate hydrolases"/>
    <property type="match status" value="1"/>
</dbReference>
<dbReference type="SMART" id="SM00173">
    <property type="entry name" value="RAS"/>
    <property type="match status" value="1"/>
</dbReference>
<dbReference type="GO" id="GO:0005525">
    <property type="term" value="F:GTP binding"/>
    <property type="evidence" value="ECO:0007669"/>
    <property type="project" value="UniProtKB-KW"/>
</dbReference>
<reference evidence="4 5" key="1">
    <citation type="submission" date="2020-04" db="EMBL/GenBank/DDBJ databases">
        <authorList>
            <person name="Alioto T."/>
            <person name="Alioto T."/>
            <person name="Gomez Garrido J."/>
        </authorList>
    </citation>
    <scope>NUCLEOTIDE SEQUENCE [LARGE SCALE GENOMIC DNA]</scope>
</reference>
<proteinExistence type="inferred from homology"/>
<organism evidence="4 5">
    <name type="scientific">Cloeon dipterum</name>
    <dbReference type="NCBI Taxonomy" id="197152"/>
    <lineage>
        <taxon>Eukaryota</taxon>
        <taxon>Metazoa</taxon>
        <taxon>Ecdysozoa</taxon>
        <taxon>Arthropoda</taxon>
        <taxon>Hexapoda</taxon>
        <taxon>Insecta</taxon>
        <taxon>Pterygota</taxon>
        <taxon>Palaeoptera</taxon>
        <taxon>Ephemeroptera</taxon>
        <taxon>Pisciforma</taxon>
        <taxon>Baetidae</taxon>
        <taxon>Cloeon</taxon>
    </lineage>
</organism>
<dbReference type="SMART" id="SM00175">
    <property type="entry name" value="RAB"/>
    <property type="match status" value="1"/>
</dbReference>
<dbReference type="InterPro" id="IPR005225">
    <property type="entry name" value="Small_GTP-bd"/>
</dbReference>
<dbReference type="GO" id="GO:0003924">
    <property type="term" value="F:GTPase activity"/>
    <property type="evidence" value="ECO:0007669"/>
    <property type="project" value="InterPro"/>
</dbReference>
<dbReference type="PRINTS" id="PR00449">
    <property type="entry name" value="RASTRNSFRMNG"/>
</dbReference>
<dbReference type="PROSITE" id="PS51421">
    <property type="entry name" value="RAS"/>
    <property type="match status" value="1"/>
</dbReference>
<dbReference type="GO" id="GO:0005764">
    <property type="term" value="C:lysosome"/>
    <property type="evidence" value="ECO:0007669"/>
    <property type="project" value="TreeGrafter"/>
</dbReference>
<sequence>MASCSNRLLKLVILGDMGVGKTCLMRRLIYDQFDVNSFPTIGVEFLTKEIHPEGAEHETFTLQIWDTAGQEKFHSLRTPFYRGADVCMLTYSIADRNTFYDLQYWLKEFIFHAGVGANFPYIIVGTKLDLADELRDVPANWAEEWCQAKGIKAICLETSSKTRTNVDEAFHAALTIWIQNSAQSPTSNLDFSFRQFELRSEDLVKINRRQELEERQRRNYCCWKM</sequence>
<dbReference type="FunFam" id="3.40.50.300:FF:001447">
    <property type="entry name" value="Ras-related protein Rab-1B"/>
    <property type="match status" value="1"/>
</dbReference>
<dbReference type="CDD" id="cd00154">
    <property type="entry name" value="Rab"/>
    <property type="match status" value="1"/>
</dbReference>
<dbReference type="GO" id="GO:0045335">
    <property type="term" value="C:phagocytic vesicle"/>
    <property type="evidence" value="ECO:0007669"/>
    <property type="project" value="TreeGrafter"/>
</dbReference>
<dbReference type="GO" id="GO:0005770">
    <property type="term" value="C:late endosome"/>
    <property type="evidence" value="ECO:0007669"/>
    <property type="project" value="TreeGrafter"/>
</dbReference>
<dbReference type="InterPro" id="IPR001806">
    <property type="entry name" value="Small_GTPase"/>
</dbReference>
<gene>
    <name evidence="4" type="ORF">CLODIP_2_CD12313</name>
</gene>
<name>A0A8S1CN76_9INSE</name>
<protein>
    <submittedName>
        <fullName evidence="4">Uncharacterized protein</fullName>
    </submittedName>
</protein>
<dbReference type="EMBL" id="CADEPI010000045">
    <property type="protein sequence ID" value="CAB3369392.1"/>
    <property type="molecule type" value="Genomic_DNA"/>
</dbReference>
<dbReference type="Proteomes" id="UP000494165">
    <property type="component" value="Unassembled WGS sequence"/>
</dbReference>
<dbReference type="GO" id="GO:0042147">
    <property type="term" value="P:retrograde transport, endosome to Golgi"/>
    <property type="evidence" value="ECO:0007669"/>
    <property type="project" value="TreeGrafter"/>
</dbReference>
<dbReference type="PROSITE" id="PS51420">
    <property type="entry name" value="RHO"/>
    <property type="match status" value="1"/>
</dbReference>
<dbReference type="Gene3D" id="3.40.50.300">
    <property type="entry name" value="P-loop containing nucleotide triphosphate hydrolases"/>
    <property type="match status" value="1"/>
</dbReference>